<feature type="transmembrane region" description="Helical" evidence="12">
    <location>
        <begin position="904"/>
        <end position="930"/>
    </location>
</feature>
<feature type="transmembrane region" description="Helical" evidence="12">
    <location>
        <begin position="90"/>
        <end position="106"/>
    </location>
</feature>
<dbReference type="GO" id="GO:0036376">
    <property type="term" value="P:sodium ion export across plasma membrane"/>
    <property type="evidence" value="ECO:0007669"/>
    <property type="project" value="TreeGrafter"/>
</dbReference>
<dbReference type="GO" id="GO:0030007">
    <property type="term" value="P:intracellular potassium ion homeostasis"/>
    <property type="evidence" value="ECO:0007669"/>
    <property type="project" value="TreeGrafter"/>
</dbReference>
<feature type="transmembrane region" description="Helical" evidence="12">
    <location>
        <begin position="718"/>
        <end position="737"/>
    </location>
</feature>
<keyword evidence="5 12" id="KW-0812">Transmembrane</keyword>
<dbReference type="GO" id="GO:0016887">
    <property type="term" value="F:ATP hydrolysis activity"/>
    <property type="evidence" value="ECO:0007669"/>
    <property type="project" value="InterPro"/>
</dbReference>
<dbReference type="PANTHER" id="PTHR43294:SF21">
    <property type="entry name" value="CATION TRANSPORTING ATPASE"/>
    <property type="match status" value="1"/>
</dbReference>
<dbReference type="GO" id="GO:0005886">
    <property type="term" value="C:plasma membrane"/>
    <property type="evidence" value="ECO:0007669"/>
    <property type="project" value="UniProtKB-SubCell"/>
</dbReference>
<feature type="transmembrane region" description="Helical" evidence="12">
    <location>
        <begin position="49"/>
        <end position="75"/>
    </location>
</feature>
<dbReference type="InterPro" id="IPR036412">
    <property type="entry name" value="HAD-like_sf"/>
</dbReference>
<comment type="subcellular location">
    <subcellularLocation>
        <location evidence="1">Cell membrane</location>
        <topology evidence="1">Multi-pass membrane protein</topology>
    </subcellularLocation>
</comment>
<feature type="transmembrane region" description="Helical" evidence="12">
    <location>
        <begin position="686"/>
        <end position="706"/>
    </location>
</feature>
<keyword evidence="7" id="KW-0067">ATP-binding</keyword>
<dbReference type="Gene3D" id="3.40.1110.10">
    <property type="entry name" value="Calcium-transporting ATPase, cytoplasmic domain N"/>
    <property type="match status" value="1"/>
</dbReference>
<accession>A0A2S5RCX2</accession>
<dbReference type="InterPro" id="IPR023298">
    <property type="entry name" value="ATPase_P-typ_TM_dom_sf"/>
</dbReference>
<sequence>MENFENSNLTEIESKLNTDYKKGLTEDEVNQRLKTGGKNVLPTKKPTPWYVVFGWSLIEPLQIILMVAAVISVIAPRFGRWSDSITFEEFIDFIVIALIVLLDAVLQTVQTVKARKSVDALKSLSKPQAVVIRDGSQKEIDAENLVVGDIVVLEAGKYVPAELRIIESSDLMVDESILTGESLPVEKTHEKQKVTTILAEMANVVFMSTFTTAGRAIGVVTKTGVNTEIGKISTTINENADQETPLEKKLKKFSYLISVVAVIIGVIIFGAMLVTGQKDSWATYLIIAITLAIGVIPESLSAVVSITLSFSTKRMVKENVIVKKLASVETLGSVNVICTDKTGTLTQNKMTVKRMIWNNKIITDEEFIATTLDEHKDFMLKGLVLPNDSVVEDDARMGDPTELALVDFALKMGVDETLSRNTWQRMDEIPFDSERKLMTTVNNVNGDNIIFTKGAIDQLLNVTSRILIDNQIQTLTAAMKKEILNNATKLSDQALRVLAFAYNDGYDDLDNQDDLEQNLIFIGAVGMIDPVRQEAVQAIAEAYNAGIRVVMITGDHATTALAIARDLNLAYTEYEVMSSDVLESLSDVDLLRIIDNIKVFARVNPEHKVRIVNLLQQKGNIVSMTGDGVNDAPSLAKAEIGVAMGIAGTDVAKQAADVILTDDNFGTIMKGVNEGRNVFQKIRRSIVLLMGFNFANVLTILILSLINHTAPLDAVDILYVNLVVESCLAIAIGMGNLDPTLMKLPPKQGGSGLLAGLLIPILKIMIISTIISLISFYVGMAFTPSEFVSHISGDTDKWWVVINDNIYSVEQKTEVIIYGRTSLFITIVFAPLFFSHFIKLSNWKASNKIDWKISTPLVYAALIAFVLNLAFIFIPGLNDQIFKLLGYENLDCDKFGWNQNNLGLFFAAFGLAILPACGILLWDAITFYAYHWSHEAWQRNRKIVSKMVEEDKKIALAKSKKNRKKI</sequence>
<dbReference type="EMBL" id="PHNE01000004">
    <property type="protein sequence ID" value="PPE05176.1"/>
    <property type="molecule type" value="Genomic_DNA"/>
</dbReference>
<reference evidence="14 15" key="1">
    <citation type="submission" date="2017-11" db="EMBL/GenBank/DDBJ databases">
        <title>Genome sequence of Entomoplasma lucivorax PIPN-2 (ATCC 49196).</title>
        <authorList>
            <person name="Lo W.-S."/>
            <person name="Gasparich G.E."/>
            <person name="Kuo C.-H."/>
        </authorList>
    </citation>
    <scope>NUCLEOTIDE SEQUENCE [LARGE SCALE GENOMIC DNA]</scope>
    <source>
        <strain evidence="14 15">PIPN-2</strain>
    </source>
</reference>
<dbReference type="PRINTS" id="PR00120">
    <property type="entry name" value="HATPASE"/>
</dbReference>
<feature type="transmembrane region" description="Helical" evidence="12">
    <location>
        <begin position="815"/>
        <end position="837"/>
    </location>
</feature>
<dbReference type="InterPro" id="IPR044492">
    <property type="entry name" value="P_typ_ATPase_HD_dom"/>
</dbReference>
<protein>
    <submittedName>
        <fullName evidence="14">Cation-transporting ATPase</fullName>
    </submittedName>
</protein>
<dbReference type="STRING" id="1399797.GCA_000518285_01759"/>
<dbReference type="GO" id="GO:0006883">
    <property type="term" value="P:intracellular sodium ion homeostasis"/>
    <property type="evidence" value="ECO:0007669"/>
    <property type="project" value="TreeGrafter"/>
</dbReference>
<evidence type="ECO:0000313" key="14">
    <source>
        <dbReference type="EMBL" id="PPE05176.1"/>
    </source>
</evidence>
<dbReference type="SUPFAM" id="SSF56784">
    <property type="entry name" value="HAD-like"/>
    <property type="match status" value="1"/>
</dbReference>
<dbReference type="InterPro" id="IPR023299">
    <property type="entry name" value="ATPase_P-typ_cyto_dom_N"/>
</dbReference>
<evidence type="ECO:0000256" key="9">
    <source>
        <dbReference type="ARBA" id="ARBA00022967"/>
    </source>
</evidence>
<dbReference type="NCBIfam" id="TIGR01494">
    <property type="entry name" value="ATPase_P-type"/>
    <property type="match status" value="2"/>
</dbReference>
<dbReference type="InterPro" id="IPR004014">
    <property type="entry name" value="ATPase_P-typ_cation-transptr_N"/>
</dbReference>
<feature type="transmembrane region" description="Helical" evidence="12">
    <location>
        <begin position="757"/>
        <end position="778"/>
    </location>
</feature>
<keyword evidence="4" id="KW-0597">Phosphoprotein</keyword>
<dbReference type="SMART" id="SM00831">
    <property type="entry name" value="Cation_ATPase_N"/>
    <property type="match status" value="1"/>
</dbReference>
<feature type="domain" description="Cation-transporting P-type ATPase N-terminal" evidence="13">
    <location>
        <begin position="3"/>
        <end position="77"/>
    </location>
</feature>
<keyword evidence="15" id="KW-1185">Reference proteome</keyword>
<evidence type="ECO:0000259" key="13">
    <source>
        <dbReference type="SMART" id="SM00831"/>
    </source>
</evidence>
<evidence type="ECO:0000256" key="10">
    <source>
        <dbReference type="ARBA" id="ARBA00022989"/>
    </source>
</evidence>
<comment type="caution">
    <text evidence="14">The sequence shown here is derived from an EMBL/GenBank/DDBJ whole genome shotgun (WGS) entry which is preliminary data.</text>
</comment>
<dbReference type="Pfam" id="PF00122">
    <property type="entry name" value="E1-E2_ATPase"/>
    <property type="match status" value="1"/>
</dbReference>
<keyword evidence="3" id="KW-1003">Cell membrane</keyword>
<proteinExistence type="inferred from homology"/>
<evidence type="ECO:0000256" key="1">
    <source>
        <dbReference type="ARBA" id="ARBA00004651"/>
    </source>
</evidence>
<gene>
    <name evidence="14" type="primary">ctp</name>
    <name evidence="14" type="ORF">ELUCI_v1c07120</name>
</gene>
<dbReference type="InterPro" id="IPR023214">
    <property type="entry name" value="HAD_sf"/>
</dbReference>
<evidence type="ECO:0000256" key="7">
    <source>
        <dbReference type="ARBA" id="ARBA00022840"/>
    </source>
</evidence>
<keyword evidence="11 12" id="KW-0472">Membrane</keyword>
<dbReference type="GO" id="GO:1902600">
    <property type="term" value="P:proton transmembrane transport"/>
    <property type="evidence" value="ECO:0007669"/>
    <property type="project" value="TreeGrafter"/>
</dbReference>
<dbReference type="PANTHER" id="PTHR43294">
    <property type="entry name" value="SODIUM/POTASSIUM-TRANSPORTING ATPASE SUBUNIT ALPHA"/>
    <property type="match status" value="1"/>
</dbReference>
<dbReference type="InterPro" id="IPR059000">
    <property type="entry name" value="ATPase_P-type_domA"/>
</dbReference>
<dbReference type="SUPFAM" id="SSF81653">
    <property type="entry name" value="Calcium ATPase, transduction domain A"/>
    <property type="match status" value="1"/>
</dbReference>
<feature type="transmembrane region" description="Helical" evidence="12">
    <location>
        <begin position="253"/>
        <end position="275"/>
    </location>
</feature>
<dbReference type="SFLD" id="SFLDF00027">
    <property type="entry name" value="p-type_atpase"/>
    <property type="match status" value="1"/>
</dbReference>
<evidence type="ECO:0000256" key="2">
    <source>
        <dbReference type="ARBA" id="ARBA00005675"/>
    </source>
</evidence>
<dbReference type="Pfam" id="PF00689">
    <property type="entry name" value="Cation_ATPase_C"/>
    <property type="match status" value="1"/>
</dbReference>
<comment type="similarity">
    <text evidence="2">Belongs to the cation transport ATPase (P-type) (TC 3.A.3) family. Type IIA subfamily.</text>
</comment>
<keyword evidence="8" id="KW-0460">Magnesium</keyword>
<dbReference type="Pfam" id="PF00690">
    <property type="entry name" value="Cation_ATPase_N"/>
    <property type="match status" value="1"/>
</dbReference>
<evidence type="ECO:0000256" key="12">
    <source>
        <dbReference type="SAM" id="Phobius"/>
    </source>
</evidence>
<dbReference type="InterPro" id="IPR006068">
    <property type="entry name" value="ATPase_P-typ_cation-transptr_C"/>
</dbReference>
<evidence type="ECO:0000256" key="5">
    <source>
        <dbReference type="ARBA" id="ARBA00022692"/>
    </source>
</evidence>
<dbReference type="AlphaFoldDB" id="A0A2S5RCX2"/>
<evidence type="ECO:0000256" key="4">
    <source>
        <dbReference type="ARBA" id="ARBA00022553"/>
    </source>
</evidence>
<dbReference type="FunFam" id="2.70.150.10:FF:000160">
    <property type="entry name" value="Sarcoplasmic/endoplasmic reticulum calcium ATPase 1"/>
    <property type="match status" value="1"/>
</dbReference>
<evidence type="ECO:0000256" key="6">
    <source>
        <dbReference type="ARBA" id="ARBA00022741"/>
    </source>
</evidence>
<dbReference type="SFLD" id="SFLDS00003">
    <property type="entry name" value="Haloacid_Dehalogenase"/>
    <property type="match status" value="1"/>
</dbReference>
<organism evidence="14 15">
    <name type="scientific">Williamsoniiplasma lucivorax</name>
    <dbReference type="NCBI Taxonomy" id="209274"/>
    <lineage>
        <taxon>Bacteria</taxon>
        <taxon>Bacillati</taxon>
        <taxon>Mycoplasmatota</taxon>
        <taxon>Mollicutes</taxon>
        <taxon>Entomoplasmatales</taxon>
        <taxon>Williamsoniiplasma</taxon>
    </lineage>
</organism>
<dbReference type="Gene3D" id="2.70.150.10">
    <property type="entry name" value="Calcium-transporting ATPase, cytoplasmic transduction domain A"/>
    <property type="match status" value="1"/>
</dbReference>
<dbReference type="InterPro" id="IPR050510">
    <property type="entry name" value="Cation_transp_ATPase_P-type"/>
</dbReference>
<dbReference type="InterPro" id="IPR018303">
    <property type="entry name" value="ATPase_P-typ_P_site"/>
</dbReference>
<dbReference type="RefSeq" id="WP_028126945.1">
    <property type="nucleotide sequence ID" value="NZ_PHNE01000004.1"/>
</dbReference>
<evidence type="ECO:0000256" key="3">
    <source>
        <dbReference type="ARBA" id="ARBA00022475"/>
    </source>
</evidence>
<dbReference type="GO" id="GO:1990573">
    <property type="term" value="P:potassium ion import across plasma membrane"/>
    <property type="evidence" value="ECO:0007669"/>
    <property type="project" value="TreeGrafter"/>
</dbReference>
<dbReference type="SUPFAM" id="SSF81665">
    <property type="entry name" value="Calcium ATPase, transmembrane domain M"/>
    <property type="match status" value="1"/>
</dbReference>
<keyword evidence="10 12" id="KW-1133">Transmembrane helix</keyword>
<evidence type="ECO:0000256" key="11">
    <source>
        <dbReference type="ARBA" id="ARBA00023136"/>
    </source>
</evidence>
<feature type="transmembrane region" description="Helical" evidence="12">
    <location>
        <begin position="281"/>
        <end position="308"/>
    </location>
</feature>
<dbReference type="PRINTS" id="PR00119">
    <property type="entry name" value="CATATPASE"/>
</dbReference>
<dbReference type="GO" id="GO:0005524">
    <property type="term" value="F:ATP binding"/>
    <property type="evidence" value="ECO:0007669"/>
    <property type="project" value="UniProtKB-KW"/>
</dbReference>
<dbReference type="Pfam" id="PF13246">
    <property type="entry name" value="Cation_ATPase"/>
    <property type="match status" value="1"/>
</dbReference>
<dbReference type="PROSITE" id="PS00154">
    <property type="entry name" value="ATPASE_E1_E2"/>
    <property type="match status" value="1"/>
</dbReference>
<dbReference type="Gene3D" id="3.40.50.1000">
    <property type="entry name" value="HAD superfamily/HAD-like"/>
    <property type="match status" value="1"/>
</dbReference>
<keyword evidence="6" id="KW-0547">Nucleotide-binding</keyword>
<dbReference type="Gene3D" id="1.20.1110.10">
    <property type="entry name" value="Calcium-transporting ATPase, transmembrane domain"/>
    <property type="match status" value="1"/>
</dbReference>
<name>A0A2S5RCX2_9MOLU</name>
<feature type="transmembrane region" description="Helical" evidence="12">
    <location>
        <begin position="857"/>
        <end position="877"/>
    </location>
</feature>
<evidence type="ECO:0000256" key="8">
    <source>
        <dbReference type="ARBA" id="ARBA00022842"/>
    </source>
</evidence>
<dbReference type="SUPFAM" id="SSF81660">
    <property type="entry name" value="Metal cation-transporting ATPase, ATP-binding domain N"/>
    <property type="match status" value="1"/>
</dbReference>
<keyword evidence="9" id="KW-1278">Translocase</keyword>
<evidence type="ECO:0000313" key="15">
    <source>
        <dbReference type="Proteomes" id="UP000237865"/>
    </source>
</evidence>
<dbReference type="GO" id="GO:0005391">
    <property type="term" value="F:P-type sodium:potassium-exchanging transporter activity"/>
    <property type="evidence" value="ECO:0007669"/>
    <property type="project" value="TreeGrafter"/>
</dbReference>
<dbReference type="Proteomes" id="UP000237865">
    <property type="component" value="Unassembled WGS sequence"/>
</dbReference>
<dbReference type="SFLD" id="SFLDG00002">
    <property type="entry name" value="C1.7:_P-type_atpase_like"/>
    <property type="match status" value="1"/>
</dbReference>
<dbReference type="InterPro" id="IPR001757">
    <property type="entry name" value="P_typ_ATPase"/>
</dbReference>
<dbReference type="FunFam" id="3.40.50.1000:FF:000001">
    <property type="entry name" value="Phospholipid-transporting ATPase IC"/>
    <property type="match status" value="1"/>
</dbReference>
<dbReference type="InterPro" id="IPR008250">
    <property type="entry name" value="ATPase_P-typ_transduc_dom_A_sf"/>
</dbReference>